<evidence type="ECO:0000313" key="2">
    <source>
        <dbReference type="Proteomes" id="UP000694865"/>
    </source>
</evidence>
<dbReference type="InterPro" id="IPR037912">
    <property type="entry name" value="MCRS1"/>
</dbReference>
<dbReference type="SUPFAM" id="SSF49879">
    <property type="entry name" value="SMAD/FHA domain"/>
    <property type="match status" value="1"/>
</dbReference>
<dbReference type="Pfam" id="PF00498">
    <property type="entry name" value="FHA"/>
    <property type="match status" value="1"/>
</dbReference>
<evidence type="ECO:0000313" key="3">
    <source>
        <dbReference type="RefSeq" id="XP_006820565.1"/>
    </source>
</evidence>
<name>A0ABM0MKM4_SACKO</name>
<reference evidence="3" key="1">
    <citation type="submission" date="2025-08" db="UniProtKB">
        <authorList>
            <consortium name="RefSeq"/>
        </authorList>
    </citation>
    <scope>IDENTIFICATION</scope>
    <source>
        <tissue evidence="3">Testes</tissue>
    </source>
</reference>
<feature type="domain" description="FHA" evidence="1">
    <location>
        <begin position="150"/>
        <end position="206"/>
    </location>
</feature>
<dbReference type="Pfam" id="PF13325">
    <property type="entry name" value="MCRS_N"/>
    <property type="match status" value="1"/>
</dbReference>
<accession>A0ABM0MKM4</accession>
<sequence>MKNLHLDVKQSVLNKALYSKDEETLIGTIASTSQPNQQTFQKLLTTNPTVFNPCRTDKCLFNHWLLMKQYHLLPDQSVQPMPRGDHVLNFSDAEEMIDDTSLQDPKDEILDHGKVLVDNVTGVSPPDFDNQTLAVLRGRLVRYLMRSREITLGRATKVNNIDVDLSLEGPAWKISRRQGVIKLRNNGDFYIANEGKRPIYIDGKPVLKAEKAKLNNNSVVEITGLRFIFLINQDLISIIRAEAAKMAV</sequence>
<proteinExistence type="predicted"/>
<dbReference type="InterPro" id="IPR008984">
    <property type="entry name" value="SMAD_FHA_dom_sf"/>
</dbReference>
<dbReference type="PANTHER" id="PTHR13233:SF0">
    <property type="entry name" value="MICROSPHERULE PROTEIN 1"/>
    <property type="match status" value="1"/>
</dbReference>
<organism evidence="2 3">
    <name type="scientific">Saccoglossus kowalevskii</name>
    <name type="common">Acorn worm</name>
    <dbReference type="NCBI Taxonomy" id="10224"/>
    <lineage>
        <taxon>Eukaryota</taxon>
        <taxon>Metazoa</taxon>
        <taxon>Hemichordata</taxon>
        <taxon>Enteropneusta</taxon>
        <taxon>Harrimaniidae</taxon>
        <taxon>Saccoglossus</taxon>
    </lineage>
</organism>
<dbReference type="RefSeq" id="XP_006820565.1">
    <property type="nucleotide sequence ID" value="XM_006820502.1"/>
</dbReference>
<dbReference type="InterPro" id="IPR000253">
    <property type="entry name" value="FHA_dom"/>
</dbReference>
<dbReference type="PANTHER" id="PTHR13233">
    <property type="entry name" value="MICROSPHERULE PROTEIN 1"/>
    <property type="match status" value="1"/>
</dbReference>
<gene>
    <name evidence="3" type="primary">LOC100374637</name>
</gene>
<evidence type="ECO:0000259" key="1">
    <source>
        <dbReference type="PROSITE" id="PS50006"/>
    </source>
</evidence>
<keyword evidence="2" id="KW-1185">Reference proteome</keyword>
<protein>
    <submittedName>
        <fullName evidence="3">Microspherule protein 1-like</fullName>
    </submittedName>
</protein>
<dbReference type="SMART" id="SM00240">
    <property type="entry name" value="FHA"/>
    <property type="match status" value="1"/>
</dbReference>
<dbReference type="PROSITE" id="PS50006">
    <property type="entry name" value="FHA_DOMAIN"/>
    <property type="match status" value="1"/>
</dbReference>
<dbReference type="InterPro" id="IPR025999">
    <property type="entry name" value="MCRS_N"/>
</dbReference>
<dbReference type="Proteomes" id="UP000694865">
    <property type="component" value="Unplaced"/>
</dbReference>
<dbReference type="CDD" id="cd22687">
    <property type="entry name" value="FHA_MCRS1"/>
    <property type="match status" value="1"/>
</dbReference>
<dbReference type="GeneID" id="100374637"/>
<dbReference type="Gene3D" id="2.60.200.20">
    <property type="match status" value="1"/>
</dbReference>